<reference evidence="1" key="1">
    <citation type="submission" date="2023-06" db="EMBL/GenBank/DDBJ databases">
        <authorList>
            <person name="Kurt Z."/>
        </authorList>
    </citation>
    <scope>NUCLEOTIDE SEQUENCE</scope>
</reference>
<proteinExistence type="predicted"/>
<gene>
    <name evidence="1" type="ORF">HINF_LOCUS57995</name>
    <name evidence="2" type="ORF">HINF_LOCUS74184</name>
</gene>
<dbReference type="EMBL" id="CATOUU010001069">
    <property type="protein sequence ID" value="CAI9970350.1"/>
    <property type="molecule type" value="Genomic_DNA"/>
</dbReference>
<comment type="caution">
    <text evidence="1">The sequence shown here is derived from an EMBL/GenBank/DDBJ whole genome shotgun (WGS) entry which is preliminary data.</text>
</comment>
<keyword evidence="3" id="KW-1185">Reference proteome</keyword>
<organism evidence="1">
    <name type="scientific">Hexamita inflata</name>
    <dbReference type="NCBI Taxonomy" id="28002"/>
    <lineage>
        <taxon>Eukaryota</taxon>
        <taxon>Metamonada</taxon>
        <taxon>Diplomonadida</taxon>
        <taxon>Hexamitidae</taxon>
        <taxon>Hexamitinae</taxon>
        <taxon>Hexamita</taxon>
    </lineage>
</organism>
<accession>A0AA86R4H9</accession>
<sequence length="164" mass="18536">MKADCVCICCLAEGSWFINFGKTLHREFWLLLQRRFYHHRVGHAFELILGGLHLHLVLDAFVVRHQQLGEQIAALLFQLYTPSDRSWLQICKCVEFVLRGLLIQLPCVSSTSSRLFVSGFGPFLLGSLLLVKQPVAVASGARTYSARLPLLWPIALSTIMLQQN</sequence>
<reference evidence="2 3" key="2">
    <citation type="submission" date="2024-07" db="EMBL/GenBank/DDBJ databases">
        <authorList>
            <person name="Akdeniz Z."/>
        </authorList>
    </citation>
    <scope>NUCLEOTIDE SEQUENCE [LARGE SCALE GENOMIC DNA]</scope>
</reference>
<evidence type="ECO:0000313" key="2">
    <source>
        <dbReference type="EMBL" id="CAL6107021.1"/>
    </source>
</evidence>
<dbReference type="AlphaFoldDB" id="A0AA86R4H9"/>
<dbReference type="EMBL" id="CAXDID020000624">
    <property type="protein sequence ID" value="CAL6107021.1"/>
    <property type="molecule type" value="Genomic_DNA"/>
</dbReference>
<name>A0AA86R4H9_9EUKA</name>
<evidence type="ECO:0000313" key="1">
    <source>
        <dbReference type="EMBL" id="CAI9970350.1"/>
    </source>
</evidence>
<protein>
    <submittedName>
        <fullName evidence="2">Hypothetical_protein</fullName>
    </submittedName>
</protein>
<dbReference type="Proteomes" id="UP001642409">
    <property type="component" value="Unassembled WGS sequence"/>
</dbReference>
<evidence type="ECO:0000313" key="3">
    <source>
        <dbReference type="Proteomes" id="UP001642409"/>
    </source>
</evidence>